<accession>A0ABS7UAX4</accession>
<feature type="compositionally biased region" description="Low complexity" evidence="1">
    <location>
        <begin position="1"/>
        <end position="21"/>
    </location>
</feature>
<comment type="caution">
    <text evidence="2">The sequence shown here is derived from an EMBL/GenBank/DDBJ whole genome shotgun (WGS) entry which is preliminary data.</text>
</comment>
<proteinExistence type="predicted"/>
<name>A0ABS7UAX4_9ACTN</name>
<keyword evidence="3" id="KW-1185">Reference proteome</keyword>
<dbReference type="EMBL" id="JAIQZJ010000003">
    <property type="protein sequence ID" value="MBZ5738158.1"/>
    <property type="molecule type" value="Genomic_DNA"/>
</dbReference>
<evidence type="ECO:0000313" key="2">
    <source>
        <dbReference type="EMBL" id="MBZ5738158.1"/>
    </source>
</evidence>
<feature type="region of interest" description="Disordered" evidence="1">
    <location>
        <begin position="1"/>
        <end position="25"/>
    </location>
</feature>
<organism evidence="2 3">
    <name type="scientific">Nocardioides mangrovi</name>
    <dbReference type="NCBI Taxonomy" id="2874580"/>
    <lineage>
        <taxon>Bacteria</taxon>
        <taxon>Bacillati</taxon>
        <taxon>Actinomycetota</taxon>
        <taxon>Actinomycetes</taxon>
        <taxon>Propionibacteriales</taxon>
        <taxon>Nocardioidaceae</taxon>
        <taxon>Nocardioides</taxon>
    </lineage>
</organism>
<evidence type="ECO:0000256" key="1">
    <source>
        <dbReference type="SAM" id="MobiDB-lite"/>
    </source>
</evidence>
<dbReference type="RefSeq" id="WP_224122528.1">
    <property type="nucleotide sequence ID" value="NZ_JAIQZJ010000003.1"/>
</dbReference>
<evidence type="ECO:0000313" key="3">
    <source>
        <dbReference type="Proteomes" id="UP000780875"/>
    </source>
</evidence>
<gene>
    <name evidence="2" type="ORF">K8U61_08280</name>
</gene>
<dbReference type="Proteomes" id="UP000780875">
    <property type="component" value="Unassembled WGS sequence"/>
</dbReference>
<reference evidence="2 3" key="1">
    <citation type="submission" date="2021-09" db="EMBL/GenBank/DDBJ databases">
        <title>Whole genome sequence of Nocardioides sp. GBK3QG-3.</title>
        <authorList>
            <person name="Tuo L."/>
        </authorList>
    </citation>
    <scope>NUCLEOTIDE SEQUENCE [LARGE SCALE GENOMIC DNA]</scope>
    <source>
        <strain evidence="2 3">GBK3QG-3</strain>
    </source>
</reference>
<protein>
    <submittedName>
        <fullName evidence="2">Uncharacterized protein</fullName>
    </submittedName>
</protein>
<sequence>MSLMTQQPSQQPSQASSQASSIRSMPLHIVHDPQPGFELAVPAGARLALKFRRRGLGLSRWHLLDRPGHLVPLEQDDHGFLFLVFPGGDDDRPLRLVRRRVDRAERGEVRTLTIRVC</sequence>